<feature type="domain" description="HTH merR-type" evidence="2">
    <location>
        <begin position="1"/>
        <end position="69"/>
    </location>
</feature>
<dbReference type="Pfam" id="PF13411">
    <property type="entry name" value="MerR_1"/>
    <property type="match status" value="1"/>
</dbReference>
<dbReference type="SMART" id="SM00422">
    <property type="entry name" value="HTH_MERR"/>
    <property type="match status" value="1"/>
</dbReference>
<dbReference type="InterPro" id="IPR000551">
    <property type="entry name" value="MerR-type_HTH_dom"/>
</dbReference>
<dbReference type="PANTHER" id="PTHR30204">
    <property type="entry name" value="REDOX-CYCLING DRUG-SENSING TRANSCRIPTIONAL ACTIVATOR SOXR"/>
    <property type="match status" value="1"/>
</dbReference>
<evidence type="ECO:0000313" key="3">
    <source>
        <dbReference type="EMBL" id="GFH62574.1"/>
    </source>
</evidence>
<dbReference type="SUPFAM" id="SSF46955">
    <property type="entry name" value="Putative DNA-binding domain"/>
    <property type="match status" value="1"/>
</dbReference>
<proteinExistence type="predicted"/>
<dbReference type="PROSITE" id="PS50937">
    <property type="entry name" value="HTH_MERR_2"/>
    <property type="match status" value="1"/>
</dbReference>
<dbReference type="InterPro" id="IPR047057">
    <property type="entry name" value="MerR_fam"/>
</dbReference>
<dbReference type="PROSITE" id="PS00552">
    <property type="entry name" value="HTH_MERR_1"/>
    <property type="match status" value="1"/>
</dbReference>
<dbReference type="Proteomes" id="UP000505077">
    <property type="component" value="Unassembled WGS sequence"/>
</dbReference>
<protein>
    <submittedName>
        <fullName evidence="3">Cd(II)/Pb(II)-responsive transcriptional regulator</fullName>
    </submittedName>
</protein>
<dbReference type="EMBL" id="BLLL01000003">
    <property type="protein sequence ID" value="GFH62574.1"/>
    <property type="molecule type" value="Genomic_DNA"/>
</dbReference>
<dbReference type="Gene3D" id="1.10.1660.10">
    <property type="match status" value="1"/>
</dbReference>
<dbReference type="InterPro" id="IPR009061">
    <property type="entry name" value="DNA-bd_dom_put_sf"/>
</dbReference>
<comment type="caution">
    <text evidence="3">The sequence shown here is derived from an EMBL/GenBank/DDBJ whole genome shotgun (WGS) entry which is preliminary data.</text>
</comment>
<evidence type="ECO:0000256" key="1">
    <source>
        <dbReference type="ARBA" id="ARBA00023125"/>
    </source>
</evidence>
<evidence type="ECO:0000259" key="2">
    <source>
        <dbReference type="PROSITE" id="PS50937"/>
    </source>
</evidence>
<reference evidence="3 4" key="1">
    <citation type="journal article" date="2020" name="ISME J.">
        <title>Parallel Reductive Genome Evolution in Desulfovibrio Ectosymbionts Independently Acquired by Trichonympha Protists in the Termite Gut.</title>
        <authorList>
            <person name="Takeuchi M."/>
            <person name="Kuwahara H."/>
            <person name="Murakami T."/>
            <person name="Takahashi K."/>
            <person name="Kajitani R."/>
            <person name="Toyoda A."/>
            <person name="Itoh T."/>
            <person name="Ohkuma M."/>
            <person name="Hongoh Y."/>
        </authorList>
    </citation>
    <scope>NUCLEOTIDE SEQUENCE [LARGE SCALE GENOMIC DNA]</scope>
    <source>
        <strain evidence="3">ZnDsv-02</strain>
    </source>
</reference>
<organism evidence="3 4">
    <name type="scientific">Candidatus Desulfovibrio kirbyi</name>
    <dbReference type="NCBI Taxonomy" id="2696086"/>
    <lineage>
        <taxon>Bacteria</taxon>
        <taxon>Pseudomonadati</taxon>
        <taxon>Thermodesulfobacteriota</taxon>
        <taxon>Desulfovibrionia</taxon>
        <taxon>Desulfovibrionales</taxon>
        <taxon>Desulfovibrionaceae</taxon>
        <taxon>Desulfovibrio</taxon>
    </lineage>
</organism>
<dbReference type="PRINTS" id="PR00040">
    <property type="entry name" value="HTHMERR"/>
</dbReference>
<dbReference type="AlphaFoldDB" id="A0A6L2R576"/>
<dbReference type="GO" id="GO:0003700">
    <property type="term" value="F:DNA-binding transcription factor activity"/>
    <property type="evidence" value="ECO:0007669"/>
    <property type="project" value="InterPro"/>
</dbReference>
<name>A0A6L2R576_9BACT</name>
<evidence type="ECO:0000313" key="4">
    <source>
        <dbReference type="Proteomes" id="UP000505077"/>
    </source>
</evidence>
<sequence>MKIGELAKITGCKIVTIRYYEKEGLLTEPERTKAGYRLYGKEDLERLEFVLHCRRHGITRSGVKKLLAFRDKPQPDCSWITALFDAHIANADEQIRSLEKLKRHLEKLRNRCVGGDSGATCGIMQGLNNQELCCACDRARIF</sequence>
<keyword evidence="1" id="KW-0238">DNA-binding</keyword>
<gene>
    <name evidence="3" type="primary">cadR</name>
    <name evidence="3" type="ORF">ZNDK_0345</name>
</gene>
<dbReference type="PANTHER" id="PTHR30204:SF92">
    <property type="entry name" value="HTH-TYPE TRANSCRIPTIONAL REGULATOR ZNTR"/>
    <property type="match status" value="1"/>
</dbReference>
<accession>A0A6L2R576</accession>
<dbReference type="GO" id="GO:0003677">
    <property type="term" value="F:DNA binding"/>
    <property type="evidence" value="ECO:0007669"/>
    <property type="project" value="UniProtKB-KW"/>
</dbReference>